<name>A0A848LF36_9BACT</name>
<dbReference type="EMBL" id="JABBJJ010000013">
    <property type="protein sequence ID" value="NMO14128.1"/>
    <property type="molecule type" value="Genomic_DNA"/>
</dbReference>
<organism evidence="10 11">
    <name type="scientific">Pyxidicoccus fallax</name>
    <dbReference type="NCBI Taxonomy" id="394095"/>
    <lineage>
        <taxon>Bacteria</taxon>
        <taxon>Pseudomonadati</taxon>
        <taxon>Myxococcota</taxon>
        <taxon>Myxococcia</taxon>
        <taxon>Myxococcales</taxon>
        <taxon>Cystobacterineae</taxon>
        <taxon>Myxococcaceae</taxon>
        <taxon>Pyxidicoccus</taxon>
    </lineage>
</organism>
<dbReference type="GO" id="GO:1990904">
    <property type="term" value="C:ribonucleoprotein complex"/>
    <property type="evidence" value="ECO:0007669"/>
    <property type="project" value="UniProtKB-KW"/>
</dbReference>
<sequence>MKPEAHPVYPPSRITCACGNVVETKSTRGSFSVEICSNCHPFFTGKYKLVDTAGRIDRFRKKYANNPAKAEAAPAAEGAEGAAAAPAAKPAGGKKGKKAEA</sequence>
<comment type="function">
    <text evidence="8">Binds the 23S rRNA.</text>
</comment>
<keyword evidence="6 8" id="KW-0687">Ribonucleoprotein</keyword>
<dbReference type="PANTHER" id="PTHR33280:SF1">
    <property type="entry name" value="LARGE RIBOSOMAL SUBUNIT PROTEIN BL31C"/>
    <property type="match status" value="1"/>
</dbReference>
<accession>A0A848LF36</accession>
<dbReference type="GO" id="GO:0005840">
    <property type="term" value="C:ribosome"/>
    <property type="evidence" value="ECO:0007669"/>
    <property type="project" value="UniProtKB-KW"/>
</dbReference>
<evidence type="ECO:0000256" key="4">
    <source>
        <dbReference type="ARBA" id="ARBA00022884"/>
    </source>
</evidence>
<dbReference type="InterPro" id="IPR042105">
    <property type="entry name" value="Ribosomal_bL31_sf"/>
</dbReference>
<evidence type="ECO:0000256" key="6">
    <source>
        <dbReference type="ARBA" id="ARBA00023274"/>
    </source>
</evidence>
<feature type="binding site" evidence="8">
    <location>
        <position position="18"/>
    </location>
    <ligand>
        <name>Zn(2+)</name>
        <dbReference type="ChEBI" id="CHEBI:29105"/>
    </ligand>
</feature>
<evidence type="ECO:0000256" key="5">
    <source>
        <dbReference type="ARBA" id="ARBA00022980"/>
    </source>
</evidence>
<feature type="binding site" evidence="8">
    <location>
        <position position="16"/>
    </location>
    <ligand>
        <name>Zn(2+)</name>
        <dbReference type="ChEBI" id="CHEBI:29105"/>
    </ligand>
</feature>
<dbReference type="HAMAP" id="MF_00501">
    <property type="entry name" value="Ribosomal_bL31_1"/>
    <property type="match status" value="1"/>
</dbReference>
<evidence type="ECO:0000256" key="7">
    <source>
        <dbReference type="ARBA" id="ARBA00035687"/>
    </source>
</evidence>
<keyword evidence="8" id="KW-0479">Metal-binding</keyword>
<comment type="caution">
    <text evidence="10">The sequence shown here is derived from an EMBL/GenBank/DDBJ whole genome shotgun (WGS) entry which is preliminary data.</text>
</comment>
<feature type="binding site" evidence="8">
    <location>
        <position position="36"/>
    </location>
    <ligand>
        <name>Zn(2+)</name>
        <dbReference type="ChEBI" id="CHEBI:29105"/>
    </ligand>
</feature>
<dbReference type="NCBIfam" id="NF000612">
    <property type="entry name" value="PRK00019.1"/>
    <property type="match status" value="1"/>
</dbReference>
<dbReference type="Proteomes" id="UP000518300">
    <property type="component" value="Unassembled WGS sequence"/>
</dbReference>
<gene>
    <name evidence="8 10" type="primary">rpmE</name>
    <name evidence="10" type="ORF">HG543_04530</name>
</gene>
<keyword evidence="4 8" id="KW-0694">RNA-binding</keyword>
<evidence type="ECO:0000256" key="3">
    <source>
        <dbReference type="ARBA" id="ARBA00022730"/>
    </source>
</evidence>
<proteinExistence type="inferred from homology"/>
<feature type="compositionally biased region" description="Low complexity" evidence="9">
    <location>
        <begin position="67"/>
        <end position="91"/>
    </location>
</feature>
<dbReference type="PRINTS" id="PR01249">
    <property type="entry name" value="RIBOSOMALL31"/>
</dbReference>
<comment type="similarity">
    <text evidence="1 8">Belongs to the bacterial ribosomal protein bL31 family. Type A subfamily.</text>
</comment>
<comment type="subunit">
    <text evidence="2 8">Part of the 50S ribosomal subunit.</text>
</comment>
<reference evidence="10 11" key="1">
    <citation type="submission" date="2020-04" db="EMBL/GenBank/DDBJ databases">
        <title>Draft genome of Pyxidicoccus fallax type strain.</title>
        <authorList>
            <person name="Whitworth D.E."/>
        </authorList>
    </citation>
    <scope>NUCLEOTIDE SEQUENCE [LARGE SCALE GENOMIC DNA]</scope>
    <source>
        <strain evidence="10 11">DSM 14698</strain>
    </source>
</reference>
<evidence type="ECO:0000256" key="9">
    <source>
        <dbReference type="SAM" id="MobiDB-lite"/>
    </source>
</evidence>
<dbReference type="InterPro" id="IPR034704">
    <property type="entry name" value="Ribosomal_bL28/bL31-like_sf"/>
</dbReference>
<dbReference type="PANTHER" id="PTHR33280">
    <property type="entry name" value="50S RIBOSOMAL PROTEIN L31, CHLOROPLASTIC"/>
    <property type="match status" value="1"/>
</dbReference>
<dbReference type="PROSITE" id="PS01143">
    <property type="entry name" value="RIBOSOMAL_L31"/>
    <property type="match status" value="1"/>
</dbReference>
<evidence type="ECO:0000313" key="10">
    <source>
        <dbReference type="EMBL" id="NMO14128.1"/>
    </source>
</evidence>
<dbReference type="GO" id="GO:0019843">
    <property type="term" value="F:rRNA binding"/>
    <property type="evidence" value="ECO:0007669"/>
    <property type="project" value="UniProtKB-KW"/>
</dbReference>
<keyword evidence="11" id="KW-1185">Reference proteome</keyword>
<feature type="binding site" evidence="8">
    <location>
        <position position="39"/>
    </location>
    <ligand>
        <name>Zn(2+)</name>
        <dbReference type="ChEBI" id="CHEBI:29105"/>
    </ligand>
</feature>
<evidence type="ECO:0000256" key="8">
    <source>
        <dbReference type="HAMAP-Rule" id="MF_00501"/>
    </source>
</evidence>
<dbReference type="Pfam" id="PF01197">
    <property type="entry name" value="Ribosomal_L31"/>
    <property type="match status" value="1"/>
</dbReference>
<keyword evidence="3 8" id="KW-0699">rRNA-binding</keyword>
<dbReference type="GO" id="GO:0003735">
    <property type="term" value="F:structural constituent of ribosome"/>
    <property type="evidence" value="ECO:0007669"/>
    <property type="project" value="InterPro"/>
</dbReference>
<dbReference type="NCBIfam" id="TIGR00105">
    <property type="entry name" value="L31"/>
    <property type="match status" value="1"/>
</dbReference>
<keyword evidence="5 8" id="KW-0689">Ribosomal protein</keyword>
<comment type="cofactor">
    <cofactor evidence="8">
        <name>Zn(2+)</name>
        <dbReference type="ChEBI" id="CHEBI:29105"/>
    </cofactor>
    <text evidence="8">Binds 1 zinc ion per subunit.</text>
</comment>
<dbReference type="InterPro" id="IPR002150">
    <property type="entry name" value="Ribosomal_bL31"/>
</dbReference>
<feature type="compositionally biased region" description="Basic residues" evidence="9">
    <location>
        <begin position="92"/>
        <end position="101"/>
    </location>
</feature>
<dbReference type="AlphaFoldDB" id="A0A848LF36"/>
<evidence type="ECO:0000313" key="11">
    <source>
        <dbReference type="Proteomes" id="UP000518300"/>
    </source>
</evidence>
<dbReference type="GO" id="GO:0046872">
    <property type="term" value="F:metal ion binding"/>
    <property type="evidence" value="ECO:0007669"/>
    <property type="project" value="UniProtKB-KW"/>
</dbReference>
<protein>
    <recommendedName>
        <fullName evidence="7 8">Large ribosomal subunit protein bL31</fullName>
    </recommendedName>
</protein>
<dbReference type="Gene3D" id="4.10.830.30">
    <property type="entry name" value="Ribosomal protein L31"/>
    <property type="match status" value="1"/>
</dbReference>
<dbReference type="InterPro" id="IPR027491">
    <property type="entry name" value="Ribosomal_bL31_A"/>
</dbReference>
<dbReference type="SUPFAM" id="SSF143800">
    <property type="entry name" value="L28p-like"/>
    <property type="match status" value="1"/>
</dbReference>
<keyword evidence="8" id="KW-0862">Zinc</keyword>
<evidence type="ECO:0000256" key="1">
    <source>
        <dbReference type="ARBA" id="ARBA00009296"/>
    </source>
</evidence>
<feature type="region of interest" description="Disordered" evidence="9">
    <location>
        <begin position="66"/>
        <end position="101"/>
    </location>
</feature>
<evidence type="ECO:0000256" key="2">
    <source>
        <dbReference type="ARBA" id="ARBA00011838"/>
    </source>
</evidence>
<dbReference type="GO" id="GO:0006412">
    <property type="term" value="P:translation"/>
    <property type="evidence" value="ECO:0007669"/>
    <property type="project" value="UniProtKB-UniRule"/>
</dbReference>